<proteinExistence type="predicted"/>
<feature type="region of interest" description="Disordered" evidence="1">
    <location>
        <begin position="390"/>
        <end position="483"/>
    </location>
</feature>
<dbReference type="EMBL" id="HBKN01035944">
    <property type="protein sequence ID" value="CAE2322275.1"/>
    <property type="molecule type" value="Transcribed_RNA"/>
</dbReference>
<dbReference type="EMBL" id="HBKN01035943">
    <property type="protein sequence ID" value="CAE2322272.1"/>
    <property type="molecule type" value="Transcribed_RNA"/>
</dbReference>
<accession>A0A6U6C5Z8</accession>
<reference evidence="4" key="1">
    <citation type="submission" date="2021-01" db="EMBL/GenBank/DDBJ databases">
        <authorList>
            <person name="Corre E."/>
            <person name="Pelletier E."/>
            <person name="Niang G."/>
            <person name="Scheremetjew M."/>
            <person name="Finn R."/>
            <person name="Kale V."/>
            <person name="Holt S."/>
            <person name="Cochrane G."/>
            <person name="Meng A."/>
            <person name="Brown T."/>
            <person name="Cohen L."/>
        </authorList>
    </citation>
    <scope>NUCLEOTIDE SEQUENCE</scope>
    <source>
        <strain evidence="4">CCMP 2712</strain>
    </source>
</reference>
<evidence type="ECO:0000256" key="1">
    <source>
        <dbReference type="SAM" id="MobiDB-lite"/>
    </source>
</evidence>
<feature type="signal peptide" evidence="2">
    <location>
        <begin position="1"/>
        <end position="16"/>
    </location>
</feature>
<evidence type="ECO:0000313" key="3">
    <source>
        <dbReference type="EMBL" id="CAE2322272.1"/>
    </source>
</evidence>
<name>A0A6U6C5Z8_GUITH</name>
<feature type="region of interest" description="Disordered" evidence="1">
    <location>
        <begin position="197"/>
        <end position="235"/>
    </location>
</feature>
<gene>
    <name evidence="3" type="ORF">GTHE00462_LOCUS28058</name>
    <name evidence="4" type="ORF">GTHE00462_LOCUS28059</name>
</gene>
<keyword evidence="2" id="KW-0732">Signal</keyword>
<evidence type="ECO:0000256" key="2">
    <source>
        <dbReference type="SAM" id="SignalP"/>
    </source>
</evidence>
<feature type="region of interest" description="Disordered" evidence="1">
    <location>
        <begin position="316"/>
        <end position="339"/>
    </location>
</feature>
<feature type="compositionally biased region" description="Basic and acidic residues" evidence="1">
    <location>
        <begin position="316"/>
        <end position="329"/>
    </location>
</feature>
<feature type="chain" id="PRO_5035677234" evidence="2">
    <location>
        <begin position="17"/>
        <end position="573"/>
    </location>
</feature>
<feature type="compositionally biased region" description="Basic residues" evidence="1">
    <location>
        <begin position="507"/>
        <end position="516"/>
    </location>
</feature>
<feature type="region of interest" description="Disordered" evidence="1">
    <location>
        <begin position="502"/>
        <end position="573"/>
    </location>
</feature>
<sequence>MRLITPFLLCLLNAQAVTVTPHPSSNLPAQNVETCWKLPYPTESLRGGGDLAHENGGAVAANKGSVGIDRYRGKPWYVIECSHCPVHRHNRPPEMNETEWAELKRIIEISDEIERLKENLTDLPNHLRADVERLNGMIRNGTKIRPVEEEPVRSRRYQPRYPRQRTLSPAERDAISRVRSSHGTANEPCLEEVFEDTTYRQRSKTPSSYRNSRARVVEVGGERSRSKSENPSNMVEAVSRGCEDTFYNMRQSFLDPVPYPPYMQEHPESMRSVQFEPSPQEIHHTEQEGMVLQMEQARVVHGVLSMDEVERKLLETNAGKEARAEEDKASSTSSAREVQGGAFWHEEIERRILAGTPRKRTEVVEVEEDQTFQKGTKTLEDVEKELLMSRGRGSSKVGTNPQPGVNGAGQGIRSLGGEEGVGGRGGQKEENAKVQLKSRTRQVEQEMRAGEPPVVKTPVKDDKSQDGNLLSKGDSNPWKIPQKQTTITSEFAASFPTLSEAADFTKKRTPRVHKTFPRQQASQAEEEDQGKGKGGGTWLRVAQRGIEAHESHQGSFAGSGISPLDLLLKGKRD</sequence>
<feature type="region of interest" description="Disordered" evidence="1">
    <location>
        <begin position="145"/>
        <end position="183"/>
    </location>
</feature>
<protein>
    <submittedName>
        <fullName evidence="4">Uncharacterized protein</fullName>
    </submittedName>
</protein>
<dbReference type="AlphaFoldDB" id="A0A6U6C5Z8"/>
<evidence type="ECO:0000313" key="4">
    <source>
        <dbReference type="EMBL" id="CAE2322275.1"/>
    </source>
</evidence>
<organism evidence="4">
    <name type="scientific">Guillardia theta</name>
    <name type="common">Cryptophyte</name>
    <name type="synonym">Cryptomonas phi</name>
    <dbReference type="NCBI Taxonomy" id="55529"/>
    <lineage>
        <taxon>Eukaryota</taxon>
        <taxon>Cryptophyceae</taxon>
        <taxon>Pyrenomonadales</taxon>
        <taxon>Geminigeraceae</taxon>
        <taxon>Guillardia</taxon>
    </lineage>
</organism>